<feature type="compositionally biased region" description="Low complexity" evidence="1">
    <location>
        <begin position="133"/>
        <end position="147"/>
    </location>
</feature>
<evidence type="ECO:0000313" key="2">
    <source>
        <dbReference type="EMBL" id="KXJ97322.1"/>
    </source>
</evidence>
<dbReference type="OrthoDB" id="4700703at2759"/>
<dbReference type="AlphaFoldDB" id="A0A136JJL0"/>
<proteinExistence type="predicted"/>
<feature type="compositionally biased region" description="Low complexity" evidence="1">
    <location>
        <begin position="107"/>
        <end position="124"/>
    </location>
</feature>
<name>A0A136JJL0_9PEZI</name>
<keyword evidence="3" id="KW-1185">Reference proteome</keyword>
<dbReference type="InParanoid" id="A0A136JJL0"/>
<accession>A0A136JJL0</accession>
<evidence type="ECO:0000313" key="3">
    <source>
        <dbReference type="Proteomes" id="UP000070501"/>
    </source>
</evidence>
<feature type="compositionally biased region" description="Basic residues" evidence="1">
    <location>
        <begin position="93"/>
        <end position="106"/>
    </location>
</feature>
<gene>
    <name evidence="2" type="ORF">Micbo1qcDRAFT_171024</name>
</gene>
<sequence>MEVYYVRPLYNTAHSYQSSQTPPGLWIPNIRASSSSAAATTTMLRSLNVEAGGPGHLLTGGGLIRHGSAVYLITAPDMTMTGWRACAAARGGSGRHSRHGSSHTKRSSGSSSSGLSPSSQSSRSGGKKRASEAKSGSSSSSSSSDHSACQRRYESYCITRSHHQQQLAQSQAPQPEISGCLGHLVHFSVRYGFGLVLLDPAAMYLLDEHYGSSAGANPEAATCYGNAIPLEDFRRCIDKPQITDFIEFGTTGGEEVTGLVGSLVDYCCDPRSSRRSGSSSSSSSSSELMTTKMLVVQTASYAVAPADCGIWVRRSIASDNPLLLGHVVGSLDQGGQPGGSAGSSVFGGDLAESAEYEQYSYNTGFNSSAGGGGSADMLVLPFVGFADEIYRVVSSGKLNLL</sequence>
<reference evidence="3" key="1">
    <citation type="submission" date="2016-02" db="EMBL/GenBank/DDBJ databases">
        <title>Draft genome sequence of Microdochium bolleyi, a fungal endophyte of beachgrass.</title>
        <authorList>
            <consortium name="DOE Joint Genome Institute"/>
            <person name="David A.S."/>
            <person name="May G."/>
            <person name="Haridas S."/>
            <person name="Lim J."/>
            <person name="Wang M."/>
            <person name="Labutti K."/>
            <person name="Lipzen A."/>
            <person name="Barry K."/>
            <person name="Grigoriev I.V."/>
        </authorList>
    </citation>
    <scope>NUCLEOTIDE SEQUENCE [LARGE SCALE GENOMIC DNA]</scope>
    <source>
        <strain evidence="3">J235TASD1</strain>
    </source>
</reference>
<protein>
    <submittedName>
        <fullName evidence="2">Uncharacterized protein</fullName>
    </submittedName>
</protein>
<feature type="region of interest" description="Disordered" evidence="1">
    <location>
        <begin position="89"/>
        <end position="147"/>
    </location>
</feature>
<dbReference type="Proteomes" id="UP000070501">
    <property type="component" value="Unassembled WGS sequence"/>
</dbReference>
<dbReference type="EMBL" id="KQ964245">
    <property type="protein sequence ID" value="KXJ97322.1"/>
    <property type="molecule type" value="Genomic_DNA"/>
</dbReference>
<evidence type="ECO:0000256" key="1">
    <source>
        <dbReference type="SAM" id="MobiDB-lite"/>
    </source>
</evidence>
<organism evidence="2 3">
    <name type="scientific">Microdochium bolleyi</name>
    <dbReference type="NCBI Taxonomy" id="196109"/>
    <lineage>
        <taxon>Eukaryota</taxon>
        <taxon>Fungi</taxon>
        <taxon>Dikarya</taxon>
        <taxon>Ascomycota</taxon>
        <taxon>Pezizomycotina</taxon>
        <taxon>Sordariomycetes</taxon>
        <taxon>Xylariomycetidae</taxon>
        <taxon>Xylariales</taxon>
        <taxon>Microdochiaceae</taxon>
        <taxon>Microdochium</taxon>
    </lineage>
</organism>